<accession>A0ABU7DSW3</accession>
<evidence type="ECO:0000313" key="1">
    <source>
        <dbReference type="EMBL" id="MED6278181.1"/>
    </source>
</evidence>
<name>A0ABU7DSW3_9TELE</name>
<sequence>MRNIPTTCFTMGMVCSGIVFLPRTFFFACRPESTVFVSSEQSSLYMFAAFPTWLVAESRENLWLSFSDSSISPDLWSTQLSRPQIVPLVDLYISSRVTMDLLAASLIDVLSLPAS</sequence>
<proteinExistence type="predicted"/>
<evidence type="ECO:0008006" key="3">
    <source>
        <dbReference type="Google" id="ProtNLM"/>
    </source>
</evidence>
<protein>
    <recommendedName>
        <fullName evidence="3">Secreted protein</fullName>
    </recommendedName>
</protein>
<dbReference type="EMBL" id="JAHUTJ010034811">
    <property type="protein sequence ID" value="MED6278181.1"/>
    <property type="molecule type" value="Genomic_DNA"/>
</dbReference>
<evidence type="ECO:0000313" key="2">
    <source>
        <dbReference type="Proteomes" id="UP001352852"/>
    </source>
</evidence>
<reference evidence="1 2" key="1">
    <citation type="submission" date="2021-06" db="EMBL/GenBank/DDBJ databases">
        <authorList>
            <person name="Palmer J.M."/>
        </authorList>
    </citation>
    <scope>NUCLEOTIDE SEQUENCE [LARGE SCALE GENOMIC DNA]</scope>
    <source>
        <strain evidence="1 2">CL_MEX2019</strain>
        <tissue evidence="1">Muscle</tissue>
    </source>
</reference>
<comment type="caution">
    <text evidence="1">The sequence shown here is derived from an EMBL/GenBank/DDBJ whole genome shotgun (WGS) entry which is preliminary data.</text>
</comment>
<gene>
    <name evidence="1" type="ORF">CHARACLAT_021001</name>
</gene>
<keyword evidence="2" id="KW-1185">Reference proteome</keyword>
<dbReference type="Proteomes" id="UP001352852">
    <property type="component" value="Unassembled WGS sequence"/>
</dbReference>
<organism evidence="1 2">
    <name type="scientific">Characodon lateralis</name>
    <dbReference type="NCBI Taxonomy" id="208331"/>
    <lineage>
        <taxon>Eukaryota</taxon>
        <taxon>Metazoa</taxon>
        <taxon>Chordata</taxon>
        <taxon>Craniata</taxon>
        <taxon>Vertebrata</taxon>
        <taxon>Euteleostomi</taxon>
        <taxon>Actinopterygii</taxon>
        <taxon>Neopterygii</taxon>
        <taxon>Teleostei</taxon>
        <taxon>Neoteleostei</taxon>
        <taxon>Acanthomorphata</taxon>
        <taxon>Ovalentaria</taxon>
        <taxon>Atherinomorphae</taxon>
        <taxon>Cyprinodontiformes</taxon>
        <taxon>Goodeidae</taxon>
        <taxon>Characodon</taxon>
    </lineage>
</organism>